<dbReference type="OrthoDB" id="2388772at2"/>
<evidence type="ECO:0000313" key="4">
    <source>
        <dbReference type="Proteomes" id="UP000680670"/>
    </source>
</evidence>
<evidence type="ECO:0000313" key="1">
    <source>
        <dbReference type="EMBL" id="GIN98831.1"/>
    </source>
</evidence>
<reference evidence="1 4" key="2">
    <citation type="submission" date="2021-03" db="EMBL/GenBank/DDBJ databases">
        <title>Antimicrobial resistance genes in bacteria isolated from Japanese honey, and their potential for conferring macrolide and lincosamide resistance in the American foulbrood pathogen Paenibacillus larvae.</title>
        <authorList>
            <person name="Okamoto M."/>
            <person name="Kumagai M."/>
            <person name="Kanamori H."/>
            <person name="Takamatsu D."/>
        </authorList>
    </citation>
    <scope>NUCLEOTIDE SEQUENCE [LARGE SCALE GENOMIC DNA]</scope>
    <source>
        <strain evidence="1 4">J6TS1</strain>
    </source>
</reference>
<keyword evidence="4" id="KW-1185">Reference proteome</keyword>
<sequence>MKLYQFKDVLYMKKGRALTVENEEKERIGIIEQADISGCEKGHVFSFTVDGGSSVMLGIKKRSIKNFLVATYVIKTEEKTYTLKDKVGNSLLYFCIEGNIERQIIRIEENWSKDLEIKIDQTHIATIKANDFTFKTTIFIEDGISESSTFFAITVLMYFMYKIYNNESEFIENILFD</sequence>
<evidence type="ECO:0000313" key="2">
    <source>
        <dbReference type="EMBL" id="RST57124.1"/>
    </source>
</evidence>
<protein>
    <submittedName>
        <fullName evidence="2">Uncharacterized protein</fullName>
    </submittedName>
</protein>
<organism evidence="2 3">
    <name type="scientific">Siminovitchia terrae</name>
    <name type="common">Bacillus terrae</name>
    <dbReference type="NCBI Taxonomy" id="1914933"/>
    <lineage>
        <taxon>Bacteria</taxon>
        <taxon>Bacillati</taxon>
        <taxon>Bacillota</taxon>
        <taxon>Bacilli</taxon>
        <taxon>Bacillales</taxon>
        <taxon>Bacillaceae</taxon>
        <taxon>Siminovitchia</taxon>
    </lineage>
</organism>
<dbReference type="Proteomes" id="UP000680670">
    <property type="component" value="Unassembled WGS sequence"/>
</dbReference>
<proteinExistence type="predicted"/>
<evidence type="ECO:0000313" key="3">
    <source>
        <dbReference type="Proteomes" id="UP000287296"/>
    </source>
</evidence>
<reference evidence="2 3" key="1">
    <citation type="submission" date="2018-12" db="EMBL/GenBank/DDBJ databases">
        <authorList>
            <person name="Sun L."/>
            <person name="Chen Z."/>
        </authorList>
    </citation>
    <scope>NUCLEOTIDE SEQUENCE [LARGE SCALE GENOMIC DNA]</scope>
    <source>
        <strain evidence="2 3">LMG 29736</strain>
    </source>
</reference>
<gene>
    <name evidence="2" type="ORF">D5F11_024115</name>
    <name evidence="1" type="ORF">J6TS1_47010</name>
</gene>
<comment type="caution">
    <text evidence="2">The sequence shown here is derived from an EMBL/GenBank/DDBJ whole genome shotgun (WGS) entry which is preliminary data.</text>
</comment>
<dbReference type="AlphaFoldDB" id="A0A429X0U8"/>
<dbReference type="RefSeq" id="WP_120118704.1">
    <property type="nucleotide sequence ID" value="NZ_BORI01000019.1"/>
</dbReference>
<name>A0A429X0U8_SIMTE</name>
<dbReference type="EMBL" id="BORJ01000017">
    <property type="protein sequence ID" value="GIN98831.1"/>
    <property type="molecule type" value="Genomic_DNA"/>
</dbReference>
<dbReference type="EMBL" id="QYTW02000041">
    <property type="protein sequence ID" value="RST57124.1"/>
    <property type="molecule type" value="Genomic_DNA"/>
</dbReference>
<accession>A0A429X0U8</accession>
<dbReference type="Proteomes" id="UP000287296">
    <property type="component" value="Unassembled WGS sequence"/>
</dbReference>